<keyword evidence="4" id="KW-1003">Cell membrane</keyword>
<evidence type="ECO:0000256" key="11">
    <source>
        <dbReference type="SAM" id="Phobius"/>
    </source>
</evidence>
<feature type="transmembrane region" description="Helical" evidence="11">
    <location>
        <begin position="378"/>
        <end position="396"/>
    </location>
</feature>
<accession>A0A2J6Q121</accession>
<evidence type="ECO:0000256" key="2">
    <source>
        <dbReference type="ARBA" id="ARBA00009726"/>
    </source>
</evidence>
<dbReference type="Pfam" id="PF00005">
    <property type="entry name" value="ABC_tran"/>
    <property type="match status" value="2"/>
</dbReference>
<protein>
    <submittedName>
        <fullName evidence="14">P-loop containing nucleoside triphosphate hydrolase protein</fullName>
    </submittedName>
</protein>
<evidence type="ECO:0000256" key="8">
    <source>
        <dbReference type="ARBA" id="ARBA00022989"/>
    </source>
</evidence>
<dbReference type="Proteomes" id="UP000235672">
    <property type="component" value="Unassembled WGS sequence"/>
</dbReference>
<dbReference type="EMBL" id="KZ613487">
    <property type="protein sequence ID" value="PMD19958.1"/>
    <property type="molecule type" value="Genomic_DNA"/>
</dbReference>
<evidence type="ECO:0000259" key="13">
    <source>
        <dbReference type="PROSITE" id="PS50929"/>
    </source>
</evidence>
<dbReference type="InterPro" id="IPR017871">
    <property type="entry name" value="ABC_transporter-like_CS"/>
</dbReference>
<name>A0A2J6Q121_9HELO</name>
<keyword evidence="8 11" id="KW-1133">Transmembrane helix</keyword>
<evidence type="ECO:0000256" key="9">
    <source>
        <dbReference type="ARBA" id="ARBA00023136"/>
    </source>
</evidence>
<dbReference type="GO" id="GO:0140359">
    <property type="term" value="F:ABC-type transporter activity"/>
    <property type="evidence" value="ECO:0007669"/>
    <property type="project" value="InterPro"/>
</dbReference>
<feature type="transmembrane region" description="Helical" evidence="11">
    <location>
        <begin position="277"/>
        <end position="300"/>
    </location>
</feature>
<dbReference type="PROSITE" id="PS50893">
    <property type="entry name" value="ABC_TRANSPORTER_2"/>
    <property type="match status" value="1"/>
</dbReference>
<dbReference type="InterPro" id="IPR011527">
    <property type="entry name" value="ABC1_TM_dom"/>
</dbReference>
<keyword evidence="3" id="KW-0813">Transport</keyword>
<dbReference type="GO" id="GO:0005886">
    <property type="term" value="C:plasma membrane"/>
    <property type="evidence" value="ECO:0007669"/>
    <property type="project" value="UniProtKB-SubCell"/>
</dbReference>
<feature type="transmembrane region" description="Helical" evidence="11">
    <location>
        <begin position="887"/>
        <end position="914"/>
    </location>
</feature>
<keyword evidence="15" id="KW-1185">Reference proteome</keyword>
<evidence type="ECO:0000256" key="10">
    <source>
        <dbReference type="ARBA" id="ARBA00023180"/>
    </source>
</evidence>
<evidence type="ECO:0000256" key="3">
    <source>
        <dbReference type="ARBA" id="ARBA00022448"/>
    </source>
</evidence>
<feature type="transmembrane region" description="Helical" evidence="11">
    <location>
        <begin position="103"/>
        <end position="125"/>
    </location>
</feature>
<keyword evidence="7" id="KW-0067">ATP-binding</keyword>
<feature type="transmembrane region" description="Helical" evidence="11">
    <location>
        <begin position="775"/>
        <end position="799"/>
    </location>
</feature>
<proteinExistence type="inferred from homology"/>
<dbReference type="PROSITE" id="PS00211">
    <property type="entry name" value="ABC_TRANSPORTER_1"/>
    <property type="match status" value="2"/>
</dbReference>
<dbReference type="CDD" id="cd03244">
    <property type="entry name" value="ABCC_MRP_domain2"/>
    <property type="match status" value="1"/>
</dbReference>
<dbReference type="PANTHER" id="PTHR24223">
    <property type="entry name" value="ATP-BINDING CASSETTE SUB-FAMILY C"/>
    <property type="match status" value="1"/>
</dbReference>
<organism evidence="14 15">
    <name type="scientific">Hyaloscypha hepaticicola</name>
    <dbReference type="NCBI Taxonomy" id="2082293"/>
    <lineage>
        <taxon>Eukaryota</taxon>
        <taxon>Fungi</taxon>
        <taxon>Dikarya</taxon>
        <taxon>Ascomycota</taxon>
        <taxon>Pezizomycotina</taxon>
        <taxon>Leotiomycetes</taxon>
        <taxon>Helotiales</taxon>
        <taxon>Hyaloscyphaceae</taxon>
        <taxon>Hyaloscypha</taxon>
    </lineage>
</organism>
<keyword evidence="5 11" id="KW-0812">Transmembrane</keyword>
<dbReference type="CDD" id="cd18579">
    <property type="entry name" value="ABC_6TM_ABCC_D1"/>
    <property type="match status" value="1"/>
</dbReference>
<dbReference type="CDD" id="cd18580">
    <property type="entry name" value="ABC_6TM_ABCC_D2"/>
    <property type="match status" value="1"/>
</dbReference>
<keyword evidence="10" id="KW-0325">Glycoprotein</keyword>
<feature type="transmembrane region" description="Helical" evidence="11">
    <location>
        <begin position="497"/>
        <end position="518"/>
    </location>
</feature>
<dbReference type="InterPro" id="IPR003593">
    <property type="entry name" value="AAA+_ATPase"/>
</dbReference>
<feature type="domain" description="ABC transmembrane type-1" evidence="13">
    <location>
        <begin position="248"/>
        <end position="526"/>
    </location>
</feature>
<evidence type="ECO:0000256" key="6">
    <source>
        <dbReference type="ARBA" id="ARBA00022741"/>
    </source>
</evidence>
<evidence type="ECO:0000256" key="7">
    <source>
        <dbReference type="ARBA" id="ARBA00022840"/>
    </source>
</evidence>
<feature type="transmembrane region" description="Helical" evidence="11">
    <location>
        <begin position="72"/>
        <end position="91"/>
    </location>
</feature>
<gene>
    <name evidence="14" type="ORF">NA56DRAFT_680037</name>
</gene>
<dbReference type="InterPro" id="IPR003439">
    <property type="entry name" value="ABC_transporter-like_ATP-bd"/>
</dbReference>
<feature type="transmembrane region" description="Helical" evidence="11">
    <location>
        <begin position="33"/>
        <end position="51"/>
    </location>
</feature>
<keyword evidence="6" id="KW-0547">Nucleotide-binding</keyword>
<evidence type="ECO:0000259" key="12">
    <source>
        <dbReference type="PROSITE" id="PS50893"/>
    </source>
</evidence>
<dbReference type="SMART" id="SM00382">
    <property type="entry name" value="AAA"/>
    <property type="match status" value="2"/>
</dbReference>
<dbReference type="Pfam" id="PF00664">
    <property type="entry name" value="ABC_membrane"/>
    <property type="match status" value="2"/>
</dbReference>
<comment type="similarity">
    <text evidence="2">Belongs to the ABC transporter superfamily. ABCC family. Conjugate transporter (TC 3.A.1.208) subfamily.</text>
</comment>
<dbReference type="Gene3D" id="3.40.50.300">
    <property type="entry name" value="P-loop containing nucleotide triphosphate hydrolases"/>
    <property type="match status" value="4"/>
</dbReference>
<dbReference type="PANTHER" id="PTHR24223:SF269">
    <property type="entry name" value="ABC MULTIDRUG TRANSPORTER (EUROFUNG)-RELATED"/>
    <property type="match status" value="1"/>
</dbReference>
<evidence type="ECO:0000313" key="15">
    <source>
        <dbReference type="Proteomes" id="UP000235672"/>
    </source>
</evidence>
<dbReference type="FunFam" id="3.40.50.300:FF:002145">
    <property type="entry name" value="ABC transporter (MsbA subfamily)"/>
    <property type="match status" value="1"/>
</dbReference>
<feature type="transmembrane region" description="Helical" evidence="11">
    <location>
        <begin position="823"/>
        <end position="850"/>
    </location>
</feature>
<evidence type="ECO:0000313" key="14">
    <source>
        <dbReference type="EMBL" id="PMD19958.1"/>
    </source>
</evidence>
<dbReference type="OrthoDB" id="6500128at2759"/>
<evidence type="ECO:0000256" key="4">
    <source>
        <dbReference type="ARBA" id="ARBA00022475"/>
    </source>
</evidence>
<sequence>MSSNSIDFANGLHSFGPSITGHFDFTPLFENSILSIIPSTLLLLALPFRLWSLHNETPKVSKSAKLLYGYKLPLLALFTAFQAIILVLYAANSSVRTPTSVAASALVVPDALGLLLFYLFITLLFDIARTRTLWIQHAPKPIASVFSAMLAVKVFIVITEAAEKRKILISQYQNVSPEATSGIYSRAFFWWLNDIMTTGFQRVIHEKDLFSLEDELSSIVDKNRSHALFWSTLYANREKLAAGIFPRLCVIGFRYTQPFLLSRTIDFVSSKQEPDNIGWGLTGAFFVAFLGMAIVSATYYHMCYRFVTSFRGTLVSMIYSKTVDLSITALDESAAITLMSNDTETICGGFQNLHELWAVPIELGIAIWLLQRQPGLSFLAPAAVAIISALCTVWISQYIGNAQRIWNEGIQTRVDVSTSMLGSMKAVKMLGISPKITQIVQGLRVEELRLSLVFRRLLTAMFALTSLVANNMRLLAPLVTFIFFVPFESGLGKELTASTTFTTLSLIAMLNAPVGTLLRTIPSLKAGLACFDRIQTFLKSDSSLGKDPASITDDPSETMIDVRNASFGWSRTATPQVNDVSFSVRRGNFFFVIGPVGCGKSTLLKGLMSETPLLKGLVYSNSLENVIAACALDYDIAALTDSHDTIVGSRGISLSGGQKQCIALARALTAVLVTHAVSRLSYADYIIALDAHGQISEQGTFEHLQNSGGYLESLATKHRNESETPRVPATHTDIGKKAYTASPALTADAIRARVNVTDEEDDLNRPIGGLSTYKYYFSSMGWSSSLLCLFYTVLSGVAAKLTELLVTYWTNALLVHGTEINGLYLGLYGMLAAIGTIFWTVACYHFFLYMLPVSAEKLHARLLRAVMNASLSFFTSTDTGVTTNRFIMGAILMCFVAGYFALTLPTVIFVVWVIQRYYLRTSRKVRLLDLEAKSPLYSHFIELLSGLVTVRAFQWSDAFVEQNLVLHDNSQKPYYLLWCIQRWLALILDLMVTVFAVILMVLIVKLRESVSSGYVGLALLNVISFTILDSITMSIKPGEKVGICGRTGSGKSSLIMTLLRLLEIPSESRIARQCVRLRINSIPQEPFFIKGSIRLNASPENVHSDVEIILALSKVELWSPVESKGGLNAQLDQEFFSHGQRQLFCLARAILRKSRIMVLDEVSSSIDITTDKLVQRVIQEEFKDATIISVAHRLDTILDFDRIALLSNGKLVEFESPEALLQRPSAFKELYNS</sequence>
<dbReference type="GO" id="GO:0005524">
    <property type="term" value="F:ATP binding"/>
    <property type="evidence" value="ECO:0007669"/>
    <property type="project" value="UniProtKB-KW"/>
</dbReference>
<feature type="transmembrane region" description="Helical" evidence="11">
    <location>
        <begin position="457"/>
        <end position="485"/>
    </location>
</feature>
<dbReference type="AlphaFoldDB" id="A0A2J6Q121"/>
<evidence type="ECO:0000256" key="1">
    <source>
        <dbReference type="ARBA" id="ARBA00004651"/>
    </source>
</evidence>
<dbReference type="FunFam" id="1.20.1560.10:FF:000055">
    <property type="entry name" value="ABC multidrug transporter (Eurofung)"/>
    <property type="match status" value="1"/>
</dbReference>
<dbReference type="SUPFAM" id="SSF52540">
    <property type="entry name" value="P-loop containing nucleoside triphosphate hydrolases"/>
    <property type="match status" value="2"/>
</dbReference>
<feature type="domain" description="ABC transporter" evidence="12">
    <location>
        <begin position="1004"/>
        <end position="1233"/>
    </location>
</feature>
<dbReference type="STRING" id="1745343.A0A2J6Q121"/>
<dbReference type="InterPro" id="IPR036640">
    <property type="entry name" value="ABC1_TM_sf"/>
</dbReference>
<dbReference type="InterPro" id="IPR050173">
    <property type="entry name" value="ABC_transporter_C-like"/>
</dbReference>
<feature type="domain" description="ABC transmembrane type-1" evidence="13">
    <location>
        <begin position="804"/>
        <end position="1026"/>
    </location>
</feature>
<dbReference type="InterPro" id="IPR044726">
    <property type="entry name" value="ABCC_6TM_D2"/>
</dbReference>
<dbReference type="GO" id="GO:0016887">
    <property type="term" value="F:ATP hydrolysis activity"/>
    <property type="evidence" value="ECO:0007669"/>
    <property type="project" value="InterPro"/>
</dbReference>
<keyword evidence="9 11" id="KW-0472">Membrane</keyword>
<dbReference type="InterPro" id="IPR044746">
    <property type="entry name" value="ABCC_6TM_D1"/>
</dbReference>
<dbReference type="Gene3D" id="1.20.1560.10">
    <property type="entry name" value="ABC transporter type 1, transmembrane domain"/>
    <property type="match status" value="3"/>
</dbReference>
<evidence type="ECO:0000256" key="5">
    <source>
        <dbReference type="ARBA" id="ARBA00022692"/>
    </source>
</evidence>
<keyword evidence="14" id="KW-0378">Hydrolase</keyword>
<dbReference type="InterPro" id="IPR027417">
    <property type="entry name" value="P-loop_NTPase"/>
</dbReference>
<feature type="transmembrane region" description="Helical" evidence="11">
    <location>
        <begin position="975"/>
        <end position="1002"/>
    </location>
</feature>
<comment type="subcellular location">
    <subcellularLocation>
        <location evidence="1">Cell membrane</location>
        <topology evidence="1">Multi-pass membrane protein</topology>
    </subcellularLocation>
</comment>
<dbReference type="SUPFAM" id="SSF90123">
    <property type="entry name" value="ABC transporter transmembrane region"/>
    <property type="match status" value="2"/>
</dbReference>
<reference evidence="14 15" key="1">
    <citation type="submission" date="2016-05" db="EMBL/GenBank/DDBJ databases">
        <title>A degradative enzymes factory behind the ericoid mycorrhizal symbiosis.</title>
        <authorList>
            <consortium name="DOE Joint Genome Institute"/>
            <person name="Martino E."/>
            <person name="Morin E."/>
            <person name="Grelet G."/>
            <person name="Kuo A."/>
            <person name="Kohler A."/>
            <person name="Daghino S."/>
            <person name="Barry K."/>
            <person name="Choi C."/>
            <person name="Cichocki N."/>
            <person name="Clum A."/>
            <person name="Copeland A."/>
            <person name="Hainaut M."/>
            <person name="Haridas S."/>
            <person name="Labutti K."/>
            <person name="Lindquist E."/>
            <person name="Lipzen A."/>
            <person name="Khouja H.-R."/>
            <person name="Murat C."/>
            <person name="Ohm R."/>
            <person name="Olson A."/>
            <person name="Spatafora J."/>
            <person name="Veneault-Fourrey C."/>
            <person name="Henrissat B."/>
            <person name="Grigoriev I."/>
            <person name="Martin F."/>
            <person name="Perotto S."/>
        </authorList>
    </citation>
    <scope>NUCLEOTIDE SEQUENCE [LARGE SCALE GENOMIC DNA]</scope>
    <source>
        <strain evidence="14 15">UAMH 7357</strain>
    </source>
</reference>
<feature type="transmembrane region" description="Helical" evidence="11">
    <location>
        <begin position="1014"/>
        <end position="1035"/>
    </location>
</feature>
<dbReference type="PROSITE" id="PS50929">
    <property type="entry name" value="ABC_TM1F"/>
    <property type="match status" value="2"/>
</dbReference>